<accession>A0A8J4DVS0</accession>
<dbReference type="InterPro" id="IPR016032">
    <property type="entry name" value="Sig_transdc_resp-reg_C-effctor"/>
</dbReference>
<evidence type="ECO:0000313" key="8">
    <source>
        <dbReference type="EMBL" id="GIJ52104.1"/>
    </source>
</evidence>
<keyword evidence="5" id="KW-0802">TPR repeat</keyword>
<keyword evidence="9" id="KW-1185">Reference proteome</keyword>
<feature type="DNA-binding region" description="OmpR/PhoB-type" evidence="6">
    <location>
        <begin position="1"/>
        <end position="96"/>
    </location>
</feature>
<dbReference type="PROSITE" id="PS51755">
    <property type="entry name" value="OMPR_PHOB"/>
    <property type="match status" value="1"/>
</dbReference>
<dbReference type="SUPFAM" id="SSF46894">
    <property type="entry name" value="C-terminal effector domain of the bipartite response regulators"/>
    <property type="match status" value="1"/>
</dbReference>
<evidence type="ECO:0000256" key="5">
    <source>
        <dbReference type="PROSITE-ProRule" id="PRU00339"/>
    </source>
</evidence>
<dbReference type="GO" id="GO:0003677">
    <property type="term" value="F:DNA binding"/>
    <property type="evidence" value="ECO:0007669"/>
    <property type="project" value="UniProtKB-UniRule"/>
</dbReference>
<name>A0A8J4DVS0_9ACTN</name>
<evidence type="ECO:0000256" key="1">
    <source>
        <dbReference type="ARBA" id="ARBA00005820"/>
    </source>
</evidence>
<dbReference type="InterPro" id="IPR051677">
    <property type="entry name" value="AfsR-DnrI-RedD_regulator"/>
</dbReference>
<dbReference type="RefSeq" id="WP_203905500.1">
    <property type="nucleotide sequence ID" value="NZ_BOPF01000064.1"/>
</dbReference>
<dbReference type="InterPro" id="IPR005158">
    <property type="entry name" value="BTAD"/>
</dbReference>
<sequence length="896" mass="95390">MLFRILGPVQIDADDGTTHTLNRRQERAVLALLLLRPGRVLPVERLCDLLWDGPQPATARRAVHNHVAAVRAALAAAGAGPDALVSRDGGYAVLVEPDDVDVHRMRRIVAQAREIGDPVRRARLLESAVALWRGPPLHNAASDRLRERIAPELTDAYLSAHEELASAGLALGRHDALAGTLGGLVATYPARERLAELAMLALYRGGRATEALDLFRRTRKALGTEVGTEPGPALADLHGRILRQDPTLDAAEAPRQLPVAPPFFTAREELLARLDAAVDPRRSCSCGARPAPGEAVCRSHDCKIDTEPPVVVVSGAGGVGKTALVVHWGRGAAGRFPDGQLFVDLRGYSHDPPVGPHEALSRFLRALGVPDGRIPVALDRAVALYRERTAGRRLLVVVDNAHAAADVLPLVPAGAGSAVVVTCREPLPGLGAHVPVEVLAPDGAVRLLAEIVGPERAAAEPEALAALADACAHLPLALRVAAAHLLVDPERGIAAHLAELRADRIGRLSVEGDAAASLRASLDLSYRALPAPARHLLAVLGLHPAETFCLGAVTSLAGAPLDAVRDSLRALVRAHFVMERPGGRFGMHDLVSDYAARHAHALGAAECAAARRRMIDHYLHTGQAIVLVLDPGTAPMRLQPPAPGVVCGSAADTAQALDYYDAEVDTLLSVVRFAQDLDLARETWQLVRLMSVYLERRGRWSDIVATHNDAAAAAERAGDLDGRARAYRGLAHTHDIVRRVHDRRGDHEAALRHAHAALSSYTRAGLASGRVHAMNAVGRALTRLGRHAEALPHCERALATAEEIGDVKAQAGILDTLATLRHRQGDPAAAISQFDRAVELYRAAGDPHDEAEALAHLGDAHADTGNRRAAREAWRRALSIVDGDHALATGLRERLA</sequence>
<dbReference type="SUPFAM" id="SSF48452">
    <property type="entry name" value="TPR-like"/>
    <property type="match status" value="3"/>
</dbReference>
<dbReference type="InterPro" id="IPR027417">
    <property type="entry name" value="P-loop_NTPase"/>
</dbReference>
<feature type="repeat" description="TPR" evidence="5">
    <location>
        <begin position="851"/>
        <end position="884"/>
    </location>
</feature>
<dbReference type="AlphaFoldDB" id="A0A8J4DVS0"/>
<dbReference type="Gene3D" id="1.10.10.10">
    <property type="entry name" value="Winged helix-like DNA-binding domain superfamily/Winged helix DNA-binding domain"/>
    <property type="match status" value="1"/>
</dbReference>
<dbReference type="SMART" id="SM00862">
    <property type="entry name" value="Trans_reg_C"/>
    <property type="match status" value="1"/>
</dbReference>
<evidence type="ECO:0000256" key="3">
    <source>
        <dbReference type="ARBA" id="ARBA00023125"/>
    </source>
</evidence>
<dbReference type="Gene3D" id="1.25.40.10">
    <property type="entry name" value="Tetratricopeptide repeat domain"/>
    <property type="match status" value="2"/>
</dbReference>
<dbReference type="Pfam" id="PF03704">
    <property type="entry name" value="BTAD"/>
    <property type="match status" value="1"/>
</dbReference>
<dbReference type="Pfam" id="PF13424">
    <property type="entry name" value="TPR_12"/>
    <property type="match status" value="1"/>
</dbReference>
<dbReference type="InterPro" id="IPR019734">
    <property type="entry name" value="TPR_rpt"/>
</dbReference>
<reference evidence="8" key="1">
    <citation type="submission" date="2021-01" db="EMBL/GenBank/DDBJ databases">
        <title>Whole genome shotgun sequence of Virgisporangium aliadipatigenens NBRC 105644.</title>
        <authorList>
            <person name="Komaki H."/>
            <person name="Tamura T."/>
        </authorList>
    </citation>
    <scope>NUCLEOTIDE SEQUENCE</scope>
    <source>
        <strain evidence="8">NBRC 105644</strain>
    </source>
</reference>
<protein>
    <submittedName>
        <fullName evidence="8">SARP family transcriptional regulator</fullName>
    </submittedName>
</protein>
<organism evidence="8 9">
    <name type="scientific">Virgisporangium aliadipatigenens</name>
    <dbReference type="NCBI Taxonomy" id="741659"/>
    <lineage>
        <taxon>Bacteria</taxon>
        <taxon>Bacillati</taxon>
        <taxon>Actinomycetota</taxon>
        <taxon>Actinomycetes</taxon>
        <taxon>Micromonosporales</taxon>
        <taxon>Micromonosporaceae</taxon>
        <taxon>Virgisporangium</taxon>
    </lineage>
</organism>
<dbReference type="Pfam" id="PF13374">
    <property type="entry name" value="TPR_10"/>
    <property type="match status" value="1"/>
</dbReference>
<dbReference type="Pfam" id="PF00486">
    <property type="entry name" value="Trans_reg_C"/>
    <property type="match status" value="1"/>
</dbReference>
<evidence type="ECO:0000256" key="2">
    <source>
        <dbReference type="ARBA" id="ARBA00023015"/>
    </source>
</evidence>
<dbReference type="CDD" id="cd15831">
    <property type="entry name" value="BTAD"/>
    <property type="match status" value="1"/>
</dbReference>
<dbReference type="GO" id="GO:0000160">
    <property type="term" value="P:phosphorelay signal transduction system"/>
    <property type="evidence" value="ECO:0007669"/>
    <property type="project" value="InterPro"/>
</dbReference>
<evidence type="ECO:0000256" key="4">
    <source>
        <dbReference type="ARBA" id="ARBA00023163"/>
    </source>
</evidence>
<dbReference type="Proteomes" id="UP000619260">
    <property type="component" value="Unassembled WGS sequence"/>
</dbReference>
<dbReference type="InterPro" id="IPR001867">
    <property type="entry name" value="OmpR/PhoB-type_DNA-bd"/>
</dbReference>
<proteinExistence type="inferred from homology"/>
<comment type="caution">
    <text evidence="8">The sequence shown here is derived from an EMBL/GenBank/DDBJ whole genome shotgun (WGS) entry which is preliminary data.</text>
</comment>
<dbReference type="PANTHER" id="PTHR35807">
    <property type="entry name" value="TRANSCRIPTIONAL REGULATOR REDD-RELATED"/>
    <property type="match status" value="1"/>
</dbReference>
<evidence type="ECO:0000256" key="6">
    <source>
        <dbReference type="PROSITE-ProRule" id="PRU01091"/>
    </source>
</evidence>
<feature type="domain" description="OmpR/PhoB-type" evidence="7">
    <location>
        <begin position="1"/>
        <end position="96"/>
    </location>
</feature>
<dbReference type="InterPro" id="IPR011990">
    <property type="entry name" value="TPR-like_helical_dom_sf"/>
</dbReference>
<keyword evidence="3 6" id="KW-0238">DNA-binding</keyword>
<comment type="similarity">
    <text evidence="1">Belongs to the AfsR/DnrI/RedD regulatory family.</text>
</comment>
<dbReference type="PANTHER" id="PTHR35807:SF1">
    <property type="entry name" value="TRANSCRIPTIONAL REGULATOR REDD"/>
    <property type="match status" value="1"/>
</dbReference>
<evidence type="ECO:0000313" key="9">
    <source>
        <dbReference type="Proteomes" id="UP000619260"/>
    </source>
</evidence>
<keyword evidence="4" id="KW-0804">Transcription</keyword>
<dbReference type="Gene3D" id="3.40.50.300">
    <property type="entry name" value="P-loop containing nucleotide triphosphate hydrolases"/>
    <property type="match status" value="1"/>
</dbReference>
<dbReference type="InterPro" id="IPR036388">
    <property type="entry name" value="WH-like_DNA-bd_sf"/>
</dbReference>
<dbReference type="SMART" id="SM01043">
    <property type="entry name" value="BTAD"/>
    <property type="match status" value="1"/>
</dbReference>
<dbReference type="GO" id="GO:0006355">
    <property type="term" value="P:regulation of DNA-templated transcription"/>
    <property type="evidence" value="ECO:0007669"/>
    <property type="project" value="InterPro"/>
</dbReference>
<keyword evidence="2" id="KW-0805">Transcription regulation</keyword>
<dbReference type="SMART" id="SM00028">
    <property type="entry name" value="TPR"/>
    <property type="match status" value="3"/>
</dbReference>
<dbReference type="EMBL" id="BOPF01000064">
    <property type="protein sequence ID" value="GIJ52104.1"/>
    <property type="molecule type" value="Genomic_DNA"/>
</dbReference>
<dbReference type="SUPFAM" id="SSF52540">
    <property type="entry name" value="P-loop containing nucleoside triphosphate hydrolases"/>
    <property type="match status" value="1"/>
</dbReference>
<gene>
    <name evidence="8" type="ORF">Val02_89900</name>
</gene>
<dbReference type="PROSITE" id="PS50005">
    <property type="entry name" value="TPR"/>
    <property type="match status" value="1"/>
</dbReference>
<evidence type="ECO:0000259" key="7">
    <source>
        <dbReference type="PROSITE" id="PS51755"/>
    </source>
</evidence>
<dbReference type="PRINTS" id="PR00364">
    <property type="entry name" value="DISEASERSIST"/>
</dbReference>